<dbReference type="InterPro" id="IPR007348">
    <property type="entry name" value="CopC_dom"/>
</dbReference>
<dbReference type="GO" id="GO:0005886">
    <property type="term" value="C:plasma membrane"/>
    <property type="evidence" value="ECO:0007669"/>
    <property type="project" value="TreeGrafter"/>
</dbReference>
<protein>
    <recommendedName>
        <fullName evidence="6">CopC domain-containing protein</fullName>
    </recommendedName>
</protein>
<dbReference type="Gene3D" id="2.60.40.1220">
    <property type="match status" value="1"/>
</dbReference>
<gene>
    <name evidence="7" type="ORF">BOH66_03260</name>
</gene>
<keyword evidence="3" id="KW-0732">Signal</keyword>
<comment type="subcellular location">
    <subcellularLocation>
        <location evidence="1">Cell envelope</location>
    </subcellularLocation>
</comment>
<dbReference type="GO" id="GO:0005507">
    <property type="term" value="F:copper ion binding"/>
    <property type="evidence" value="ECO:0007669"/>
    <property type="project" value="InterPro"/>
</dbReference>
<evidence type="ECO:0000313" key="7">
    <source>
        <dbReference type="EMBL" id="APZ33404.1"/>
    </source>
</evidence>
<evidence type="ECO:0000259" key="6">
    <source>
        <dbReference type="Pfam" id="PF04234"/>
    </source>
</evidence>
<keyword evidence="4" id="KW-0186">Copper</keyword>
<sequence length="181" mass="18976">MTSGLLWIAEPAQAHDQLVASTPADGEVLQAPPEEVVLQFSGELMELGGIIIVTDAAEQSWTEGDLAYDDTRARIALQGGMPDGWYEIRWQVVSRDGHPISGIIPFVVGDAGERPSPAATAPGAANGQDSADTREPGVPGAIRIVLIGLAGAVIAGGGYWIASRFLRRRVTQHGTDEPGSP</sequence>
<dbReference type="GO" id="GO:0042597">
    <property type="term" value="C:periplasmic space"/>
    <property type="evidence" value="ECO:0007669"/>
    <property type="project" value="InterPro"/>
</dbReference>
<organism evidence="7 8">
    <name type="scientific">Microbacterium aurum</name>
    <dbReference type="NCBI Taxonomy" id="36805"/>
    <lineage>
        <taxon>Bacteria</taxon>
        <taxon>Bacillati</taxon>
        <taxon>Actinomycetota</taxon>
        <taxon>Actinomycetes</taxon>
        <taxon>Micrococcales</taxon>
        <taxon>Microbacteriaceae</taxon>
        <taxon>Microbacterium</taxon>
    </lineage>
</organism>
<dbReference type="Pfam" id="PF04234">
    <property type="entry name" value="CopC"/>
    <property type="match status" value="1"/>
</dbReference>
<dbReference type="GO" id="GO:0030313">
    <property type="term" value="C:cell envelope"/>
    <property type="evidence" value="ECO:0007669"/>
    <property type="project" value="UniProtKB-SubCell"/>
</dbReference>
<feature type="region of interest" description="Disordered" evidence="5">
    <location>
        <begin position="114"/>
        <end position="135"/>
    </location>
</feature>
<keyword evidence="8" id="KW-1185">Reference proteome</keyword>
<evidence type="ECO:0000256" key="2">
    <source>
        <dbReference type="ARBA" id="ARBA00022723"/>
    </source>
</evidence>
<dbReference type="GO" id="GO:0046688">
    <property type="term" value="P:response to copper ion"/>
    <property type="evidence" value="ECO:0007669"/>
    <property type="project" value="InterPro"/>
</dbReference>
<evidence type="ECO:0000256" key="3">
    <source>
        <dbReference type="ARBA" id="ARBA00022729"/>
    </source>
</evidence>
<feature type="domain" description="CopC" evidence="6">
    <location>
        <begin position="15"/>
        <end position="108"/>
    </location>
</feature>
<dbReference type="PANTHER" id="PTHR34820">
    <property type="entry name" value="INNER MEMBRANE PROTEIN YEBZ"/>
    <property type="match status" value="1"/>
</dbReference>
<dbReference type="InterPro" id="IPR014755">
    <property type="entry name" value="Cu-Rt/internalin_Ig-like"/>
</dbReference>
<dbReference type="InterPro" id="IPR032694">
    <property type="entry name" value="CopC/D"/>
</dbReference>
<dbReference type="SUPFAM" id="SSF81296">
    <property type="entry name" value="E set domains"/>
    <property type="match status" value="1"/>
</dbReference>
<dbReference type="GO" id="GO:0006825">
    <property type="term" value="P:copper ion transport"/>
    <property type="evidence" value="ECO:0007669"/>
    <property type="project" value="InterPro"/>
</dbReference>
<dbReference type="EMBL" id="CP018762">
    <property type="protein sequence ID" value="APZ33404.1"/>
    <property type="molecule type" value="Genomic_DNA"/>
</dbReference>
<dbReference type="KEGG" id="maur:BOH66_03260"/>
<evidence type="ECO:0000256" key="1">
    <source>
        <dbReference type="ARBA" id="ARBA00004196"/>
    </source>
</evidence>
<name>A0A1P8U5L1_9MICO</name>
<keyword evidence="2" id="KW-0479">Metal-binding</keyword>
<evidence type="ECO:0000256" key="4">
    <source>
        <dbReference type="ARBA" id="ARBA00023008"/>
    </source>
</evidence>
<dbReference type="InterPro" id="IPR014756">
    <property type="entry name" value="Ig_E-set"/>
</dbReference>
<evidence type="ECO:0000256" key="5">
    <source>
        <dbReference type="SAM" id="MobiDB-lite"/>
    </source>
</evidence>
<accession>A0A1P8U5L1</accession>
<evidence type="ECO:0000313" key="8">
    <source>
        <dbReference type="Proteomes" id="UP000187185"/>
    </source>
</evidence>
<dbReference type="Proteomes" id="UP000187185">
    <property type="component" value="Chromosome"/>
</dbReference>
<dbReference type="STRING" id="36805.BOH66_03260"/>
<reference evidence="7 8" key="1">
    <citation type="submission" date="2016-12" db="EMBL/GenBank/DDBJ databases">
        <title>Complete genome sequence of Microbacterium aurum KACC 15219.</title>
        <authorList>
            <person name="Jung Y."/>
            <person name="Shin J.-H."/>
            <person name="Lee Y.-J."/>
            <person name="Yi H."/>
            <person name="Bahn Y.-S."/>
            <person name="Kim J.F."/>
            <person name="Lee D.-W."/>
        </authorList>
    </citation>
    <scope>NUCLEOTIDE SEQUENCE [LARGE SCALE GENOMIC DNA]</scope>
    <source>
        <strain evidence="7 8">KACC 15219</strain>
    </source>
</reference>
<dbReference type="PANTHER" id="PTHR34820:SF4">
    <property type="entry name" value="INNER MEMBRANE PROTEIN YEBZ"/>
    <property type="match status" value="1"/>
</dbReference>
<proteinExistence type="predicted"/>
<dbReference type="AlphaFoldDB" id="A0A1P8U5L1"/>